<comment type="caution">
    <text evidence="5">The sequence shown here is derived from an EMBL/GenBank/DDBJ whole genome shotgun (WGS) entry which is preliminary data.</text>
</comment>
<keyword evidence="3" id="KW-0732">Signal</keyword>
<comment type="subcellular location">
    <subcellularLocation>
        <location evidence="1">Membrane</location>
    </subcellularLocation>
</comment>
<evidence type="ECO:0000256" key="2">
    <source>
        <dbReference type="ARBA" id="ARBA00023136"/>
    </source>
</evidence>
<evidence type="ECO:0000256" key="3">
    <source>
        <dbReference type="SAM" id="SignalP"/>
    </source>
</evidence>
<feature type="domain" description="Bacterial surface antigen (D15)" evidence="4">
    <location>
        <begin position="227"/>
        <end position="433"/>
    </location>
</feature>
<dbReference type="EMBL" id="BATM01000008">
    <property type="protein sequence ID" value="GAD79107.1"/>
    <property type="molecule type" value="Genomic_DNA"/>
</dbReference>
<evidence type="ECO:0000313" key="6">
    <source>
        <dbReference type="Proteomes" id="UP000016562"/>
    </source>
</evidence>
<dbReference type="Gene3D" id="2.40.160.50">
    <property type="entry name" value="membrane protein fhac: a member of the omp85/tpsb transporter family"/>
    <property type="match status" value="1"/>
</dbReference>
<dbReference type="eggNOG" id="COG4775">
    <property type="taxonomic scope" value="Bacteria"/>
</dbReference>
<keyword evidence="2" id="KW-0472">Membrane</keyword>
<accession>U3B0V7</accession>
<proteinExistence type="predicted"/>
<reference evidence="5 6" key="1">
    <citation type="submission" date="2013-09" db="EMBL/GenBank/DDBJ databases">
        <title>Whole genome shotgun sequence of Vibrio ezurae NBRC 102218.</title>
        <authorList>
            <person name="Yoshida I."/>
            <person name="Hosoyama A."/>
            <person name="Numata M."/>
            <person name="Hashimoto M."/>
            <person name="Hosoyama Y."/>
            <person name="Tsuchikane K."/>
            <person name="Noguchi M."/>
            <person name="Hirakata S."/>
            <person name="Ichikawa N."/>
            <person name="Ohji S."/>
            <person name="Yamazoe A."/>
            <person name="Fujita N."/>
        </authorList>
    </citation>
    <scope>NUCLEOTIDE SEQUENCE [LARGE SCALE GENOMIC DNA]</scope>
    <source>
        <strain evidence="5 6">NBRC 102218</strain>
    </source>
</reference>
<dbReference type="STRING" id="1219080.VEZ01S_08_01430"/>
<evidence type="ECO:0000256" key="1">
    <source>
        <dbReference type="ARBA" id="ARBA00004370"/>
    </source>
</evidence>
<dbReference type="Pfam" id="PF01103">
    <property type="entry name" value="Omp85"/>
    <property type="match status" value="1"/>
</dbReference>
<sequence>MNKQKNYIPPTLTKVFGRSLLLPTLALSFCVDAATPVGMKYTITRAENANDTKNAMALPYLFSTETMGLNAGVGGVVQGIGQEQLVIGGTAWGGEESYGVSAGLWNYRPWFADRAFVSVSGMYAYFPDQRAYTLGAGPWPNDNPRPGSSGSSQDDYIQGDGFSNWLDFKIEYVLPLGSAKHSPTAHYHLRNGLLTDAPSSIYWNPLETGSTVLLLRQFNRYQSYTNPGEAKQDGDMNAFELGIQYDNTDFSPNPSMGSRQYIGYSYEGTLISQDSKWDFVELDMSKYISIGESNWALQRIIALNFWTGYSPSWKVTSVDSQNSQVENAPPYNEGATLGGLYRMRGFDSNRFHDKASLYATAEYRYTLRHNPIKEVSWLRFLNIDWFQLVAFAEAGQVAPSYDLGELTSDMKLDGGFAVRALAAGLVVRLDYAMSEEGSYMWFMVNQPF</sequence>
<feature type="chain" id="PRO_5004640048" description="Bacterial surface antigen (D15) domain-containing protein" evidence="3">
    <location>
        <begin position="34"/>
        <end position="448"/>
    </location>
</feature>
<gene>
    <name evidence="5" type="ORF">VEZ01S_08_01430</name>
</gene>
<keyword evidence="6" id="KW-1185">Reference proteome</keyword>
<dbReference type="GO" id="GO:0019867">
    <property type="term" value="C:outer membrane"/>
    <property type="evidence" value="ECO:0007669"/>
    <property type="project" value="InterPro"/>
</dbReference>
<feature type="signal peptide" evidence="3">
    <location>
        <begin position="1"/>
        <end position="33"/>
    </location>
</feature>
<dbReference type="AlphaFoldDB" id="U3B0V7"/>
<evidence type="ECO:0000313" key="5">
    <source>
        <dbReference type="EMBL" id="GAD79107.1"/>
    </source>
</evidence>
<evidence type="ECO:0000259" key="4">
    <source>
        <dbReference type="Pfam" id="PF01103"/>
    </source>
</evidence>
<dbReference type="OrthoDB" id="6189026at2"/>
<name>U3B0V7_9VIBR</name>
<dbReference type="Proteomes" id="UP000016562">
    <property type="component" value="Unassembled WGS sequence"/>
</dbReference>
<protein>
    <recommendedName>
        <fullName evidence="4">Bacterial surface antigen (D15) domain-containing protein</fullName>
    </recommendedName>
</protein>
<organism evidence="5 6">
    <name type="scientific">Vibrio ezurae NBRC 102218</name>
    <dbReference type="NCBI Taxonomy" id="1219080"/>
    <lineage>
        <taxon>Bacteria</taxon>
        <taxon>Pseudomonadati</taxon>
        <taxon>Pseudomonadota</taxon>
        <taxon>Gammaproteobacteria</taxon>
        <taxon>Vibrionales</taxon>
        <taxon>Vibrionaceae</taxon>
        <taxon>Vibrio</taxon>
    </lineage>
</organism>
<dbReference type="InterPro" id="IPR000184">
    <property type="entry name" value="Bac_surfAg_D15"/>
</dbReference>